<reference evidence="1 2" key="1">
    <citation type="journal article" date="2021" name="Elife">
        <title>Chloroplast acquisition without the gene transfer in kleptoplastic sea slugs, Plakobranchus ocellatus.</title>
        <authorList>
            <person name="Maeda T."/>
            <person name="Takahashi S."/>
            <person name="Yoshida T."/>
            <person name="Shimamura S."/>
            <person name="Takaki Y."/>
            <person name="Nagai Y."/>
            <person name="Toyoda A."/>
            <person name="Suzuki Y."/>
            <person name="Arimoto A."/>
            <person name="Ishii H."/>
            <person name="Satoh N."/>
            <person name="Nishiyama T."/>
            <person name="Hasebe M."/>
            <person name="Maruyama T."/>
            <person name="Minagawa J."/>
            <person name="Obokata J."/>
            <person name="Shigenobu S."/>
        </authorList>
    </citation>
    <scope>NUCLEOTIDE SEQUENCE [LARGE SCALE GENOMIC DNA]</scope>
</reference>
<keyword evidence="2" id="KW-1185">Reference proteome</keyword>
<evidence type="ECO:0000313" key="2">
    <source>
        <dbReference type="Proteomes" id="UP000762676"/>
    </source>
</evidence>
<sequence length="76" mass="8745">MRCAIPDLPNDTFASQGRWHDALVNASIPWDSGDQTFDQCKVRDILDGRHNETVPCEKWVYDKQSFKRTFVTSVSI</sequence>
<comment type="caution">
    <text evidence="1">The sequence shown here is derived from an EMBL/GenBank/DDBJ whole genome shotgun (WGS) entry which is preliminary data.</text>
</comment>
<name>A0AAV4GY74_9GAST</name>
<gene>
    <name evidence="1" type="ORF">ElyMa_002563000</name>
</gene>
<accession>A0AAV4GY74</accession>
<proteinExistence type="predicted"/>
<dbReference type="EMBL" id="BMAT01005277">
    <property type="protein sequence ID" value="GFR90251.1"/>
    <property type="molecule type" value="Genomic_DNA"/>
</dbReference>
<dbReference type="AlphaFoldDB" id="A0AAV4GY74"/>
<dbReference type="Proteomes" id="UP000762676">
    <property type="component" value="Unassembled WGS sequence"/>
</dbReference>
<evidence type="ECO:0000313" key="1">
    <source>
        <dbReference type="EMBL" id="GFR90251.1"/>
    </source>
</evidence>
<organism evidence="1 2">
    <name type="scientific">Elysia marginata</name>
    <dbReference type="NCBI Taxonomy" id="1093978"/>
    <lineage>
        <taxon>Eukaryota</taxon>
        <taxon>Metazoa</taxon>
        <taxon>Spiralia</taxon>
        <taxon>Lophotrochozoa</taxon>
        <taxon>Mollusca</taxon>
        <taxon>Gastropoda</taxon>
        <taxon>Heterobranchia</taxon>
        <taxon>Euthyneura</taxon>
        <taxon>Panpulmonata</taxon>
        <taxon>Sacoglossa</taxon>
        <taxon>Placobranchoidea</taxon>
        <taxon>Plakobranchidae</taxon>
        <taxon>Elysia</taxon>
    </lineage>
</organism>
<protein>
    <submittedName>
        <fullName evidence="1">Organic cation transporter protein-like</fullName>
    </submittedName>
</protein>